<dbReference type="PANTHER" id="PTHR43861">
    <property type="entry name" value="TRANS-ACONITATE 2-METHYLTRANSFERASE-RELATED"/>
    <property type="match status" value="1"/>
</dbReference>
<protein>
    <recommendedName>
        <fullName evidence="3">Methyltransferase domain-containing protein</fullName>
    </recommendedName>
</protein>
<dbReference type="Gene3D" id="3.40.50.150">
    <property type="entry name" value="Vaccinia Virus protein VP39"/>
    <property type="match status" value="1"/>
</dbReference>
<name>A0ABP8LGB2_9BURK</name>
<evidence type="ECO:0000313" key="2">
    <source>
        <dbReference type="Proteomes" id="UP001501788"/>
    </source>
</evidence>
<dbReference type="Proteomes" id="UP001501788">
    <property type="component" value="Unassembled WGS sequence"/>
</dbReference>
<dbReference type="InterPro" id="IPR019734">
    <property type="entry name" value="TPR_rpt"/>
</dbReference>
<dbReference type="Pfam" id="PF13489">
    <property type="entry name" value="Methyltransf_23"/>
    <property type="match status" value="1"/>
</dbReference>
<organism evidence="1 2">
    <name type="scientific">Acidovorax lacteus</name>
    <dbReference type="NCBI Taxonomy" id="1924988"/>
    <lineage>
        <taxon>Bacteria</taxon>
        <taxon>Pseudomonadati</taxon>
        <taxon>Pseudomonadota</taxon>
        <taxon>Betaproteobacteria</taxon>
        <taxon>Burkholderiales</taxon>
        <taxon>Comamonadaceae</taxon>
        <taxon>Acidovorax</taxon>
    </lineage>
</organism>
<keyword evidence="2" id="KW-1185">Reference proteome</keyword>
<sequence>MGRAARGQPGRCRIPGTVMSANAPDPNLQHLQQARELIAKGDLQKAAQTLNKANQKWPQDPRVHMLGGLMAEKAGNLDGAFQSLRKAVALAPDWGPGLLELALLLARQNQFAEAMEKAEKVATLEPKNLQVLAGVVDIAHRAGHLEMAVRHLRRGLELVPGDPMLRQLLARDLSQLGQHDESLALWSGLVEQSPEAANRVGRVRALMAAGRVAEALPDTQALLAEAPDEALFRYYDDLAQGRTPSEQPAALMTELFDGMAELYDMHMVRSLKYQLPKQVADRLLAMFPDRRFNVLDLGCGTGLLGVCLGKPVEGFLIGVDYSRNMIAQAARHKVYERFHTVNVHDALRETPEGLYQVVAALDVFPYAGDLTDAIPHARRVLAPGGWLVLSCEAADEAGPDRVLHAGGRFAHKRSHVQALCEAAGFEAIEITDGPLYEENRNPVQGFVVWARRPDTAH</sequence>
<dbReference type="EMBL" id="BAABEX010000029">
    <property type="protein sequence ID" value="GAA4427843.1"/>
    <property type="molecule type" value="Genomic_DNA"/>
</dbReference>
<reference evidence="2" key="1">
    <citation type="journal article" date="2019" name="Int. J. Syst. Evol. Microbiol.">
        <title>The Global Catalogue of Microorganisms (GCM) 10K type strain sequencing project: providing services to taxonomists for standard genome sequencing and annotation.</title>
        <authorList>
            <consortium name="The Broad Institute Genomics Platform"/>
            <consortium name="The Broad Institute Genome Sequencing Center for Infectious Disease"/>
            <person name="Wu L."/>
            <person name="Ma J."/>
        </authorList>
    </citation>
    <scope>NUCLEOTIDE SEQUENCE [LARGE SCALE GENOMIC DNA]</scope>
    <source>
        <strain evidence="2">JCM 31890</strain>
    </source>
</reference>
<evidence type="ECO:0000313" key="1">
    <source>
        <dbReference type="EMBL" id="GAA4427843.1"/>
    </source>
</evidence>
<dbReference type="SUPFAM" id="SSF48452">
    <property type="entry name" value="TPR-like"/>
    <property type="match status" value="1"/>
</dbReference>
<dbReference type="InterPro" id="IPR029063">
    <property type="entry name" value="SAM-dependent_MTases_sf"/>
</dbReference>
<dbReference type="Gene3D" id="1.25.40.10">
    <property type="entry name" value="Tetratricopeptide repeat domain"/>
    <property type="match status" value="2"/>
</dbReference>
<dbReference type="SUPFAM" id="SSF53335">
    <property type="entry name" value="S-adenosyl-L-methionine-dependent methyltransferases"/>
    <property type="match status" value="1"/>
</dbReference>
<dbReference type="Pfam" id="PF13432">
    <property type="entry name" value="TPR_16"/>
    <property type="match status" value="1"/>
</dbReference>
<dbReference type="CDD" id="cd02440">
    <property type="entry name" value="AdoMet_MTases"/>
    <property type="match status" value="1"/>
</dbReference>
<dbReference type="SMART" id="SM00028">
    <property type="entry name" value="TPR"/>
    <property type="match status" value="4"/>
</dbReference>
<proteinExistence type="predicted"/>
<accession>A0ABP8LGB2</accession>
<dbReference type="PANTHER" id="PTHR43861:SF1">
    <property type="entry name" value="TRANS-ACONITATE 2-METHYLTRANSFERASE"/>
    <property type="match status" value="1"/>
</dbReference>
<dbReference type="InterPro" id="IPR011990">
    <property type="entry name" value="TPR-like_helical_dom_sf"/>
</dbReference>
<gene>
    <name evidence="1" type="ORF">GCM10023090_25720</name>
</gene>
<evidence type="ECO:0008006" key="3">
    <source>
        <dbReference type="Google" id="ProtNLM"/>
    </source>
</evidence>
<dbReference type="Pfam" id="PF14559">
    <property type="entry name" value="TPR_19"/>
    <property type="match status" value="1"/>
</dbReference>
<comment type="caution">
    <text evidence="1">The sequence shown here is derived from an EMBL/GenBank/DDBJ whole genome shotgun (WGS) entry which is preliminary data.</text>
</comment>